<proteinExistence type="inferred from homology"/>
<keyword evidence="9" id="KW-1185">Reference proteome</keyword>
<protein>
    <recommendedName>
        <fullName evidence="2">Toxin CcdB</fullName>
    </recommendedName>
    <alternativeName>
        <fullName evidence="7">Cytotoxic protein CcdB</fullName>
    </alternativeName>
    <alternativeName>
        <fullName evidence="6">Protein LetD</fullName>
    </alternativeName>
</protein>
<evidence type="ECO:0000256" key="3">
    <source>
        <dbReference type="ARBA" id="ARBA00022491"/>
    </source>
</evidence>
<accession>W4HGA3</accession>
<keyword evidence="3" id="KW-0678">Repressor</keyword>
<evidence type="ECO:0000256" key="1">
    <source>
        <dbReference type="ARBA" id="ARBA00005230"/>
    </source>
</evidence>
<dbReference type="GO" id="GO:0008657">
    <property type="term" value="F:DNA topoisomerase type II (double strand cut, ATP-hydrolyzing) inhibitor activity"/>
    <property type="evidence" value="ECO:0007669"/>
    <property type="project" value="InterPro"/>
</dbReference>
<gene>
    <name evidence="8" type="ORF">ATO8_19379</name>
</gene>
<dbReference type="EMBL" id="AQQW01000018">
    <property type="protein sequence ID" value="ETW11015.1"/>
    <property type="molecule type" value="Genomic_DNA"/>
</dbReference>
<keyword evidence="5" id="KW-0804">Transcription</keyword>
<evidence type="ECO:0000256" key="2">
    <source>
        <dbReference type="ARBA" id="ARBA00015075"/>
    </source>
</evidence>
<dbReference type="STRING" id="1379903.ATO8_19379"/>
<name>W4HGA3_9RHOB</name>
<dbReference type="RefSeq" id="WP_051487933.1">
    <property type="nucleotide sequence ID" value="NZ_AQQW01000018.1"/>
</dbReference>
<dbReference type="AlphaFoldDB" id="W4HGA3"/>
<comment type="caution">
    <text evidence="8">The sequence shown here is derived from an EMBL/GenBank/DDBJ whole genome shotgun (WGS) entry which is preliminary data.</text>
</comment>
<reference evidence="8 9" key="1">
    <citation type="journal article" date="2014" name="Antonie Van Leeuwenhoek">
        <title>Roseivivax atlanticus sp. nov., isolated from surface seawater of the Atlantic Ocean.</title>
        <authorList>
            <person name="Li G."/>
            <person name="Lai Q."/>
            <person name="Liu X."/>
            <person name="Sun F."/>
            <person name="Shao Z."/>
        </authorList>
    </citation>
    <scope>NUCLEOTIDE SEQUENCE [LARGE SCALE GENOMIC DNA]</scope>
    <source>
        <strain evidence="8 9">22II-s10s</strain>
    </source>
</reference>
<dbReference type="SUPFAM" id="SSF50118">
    <property type="entry name" value="Cell growth inhibitor/plasmid maintenance toxic component"/>
    <property type="match status" value="1"/>
</dbReference>
<organism evidence="8 9">
    <name type="scientific">Roseivivax marinus</name>
    <dbReference type="NCBI Taxonomy" id="1379903"/>
    <lineage>
        <taxon>Bacteria</taxon>
        <taxon>Pseudomonadati</taxon>
        <taxon>Pseudomonadota</taxon>
        <taxon>Alphaproteobacteria</taxon>
        <taxon>Rhodobacterales</taxon>
        <taxon>Roseobacteraceae</taxon>
        <taxon>Roseivivax</taxon>
    </lineage>
</organism>
<evidence type="ECO:0000256" key="5">
    <source>
        <dbReference type="ARBA" id="ARBA00023163"/>
    </source>
</evidence>
<dbReference type="InterPro" id="IPR011067">
    <property type="entry name" value="Plasmid_toxin/cell-grow_inhib"/>
</dbReference>
<evidence type="ECO:0000313" key="8">
    <source>
        <dbReference type="EMBL" id="ETW11015.1"/>
    </source>
</evidence>
<evidence type="ECO:0000256" key="7">
    <source>
        <dbReference type="ARBA" id="ARBA00033135"/>
    </source>
</evidence>
<dbReference type="Gene3D" id="2.30.30.110">
    <property type="match status" value="1"/>
</dbReference>
<keyword evidence="4" id="KW-0805">Transcription regulation</keyword>
<evidence type="ECO:0000313" key="9">
    <source>
        <dbReference type="Proteomes" id="UP000019063"/>
    </source>
</evidence>
<dbReference type="GO" id="GO:0006276">
    <property type="term" value="P:plasmid maintenance"/>
    <property type="evidence" value="ECO:0007669"/>
    <property type="project" value="InterPro"/>
</dbReference>
<dbReference type="Pfam" id="PF01845">
    <property type="entry name" value="CcdB"/>
    <property type="match status" value="1"/>
</dbReference>
<evidence type="ECO:0000256" key="6">
    <source>
        <dbReference type="ARBA" id="ARBA00029628"/>
    </source>
</evidence>
<evidence type="ECO:0000256" key="4">
    <source>
        <dbReference type="ARBA" id="ARBA00023015"/>
    </source>
</evidence>
<sequence>MAAQHDLYKLDEGQLVVVLQSDLLDQLSTRVVAPLLPRSSVERVLRTLNPEVSLGEDVYLLMPQLSATLTLAELNDRIGSLAAMRDEITRALGPLVPRVPKGLSAEHSR</sequence>
<dbReference type="Proteomes" id="UP000019063">
    <property type="component" value="Unassembled WGS sequence"/>
</dbReference>
<dbReference type="InterPro" id="IPR002712">
    <property type="entry name" value="CcdB"/>
</dbReference>
<comment type="similarity">
    <text evidence="1">Belongs to the CcdB toxin family.</text>
</comment>